<sequence>MEFEGWWLLAIPIIFGMGWVAARFDLRTLLSESRSLPSSYFRGLNFLLNEQPDKAIDAFIEVAKLAPETIELHFALGSLFRRRGETERAIRLHQNLLSREDLLPNDQAHALFELGHDFLKAGLLDRAEEAFSRLHIGNFSKAAQQSVLTIYQMEKEWQKAIDVAQQLTKQDFSISYRKEIAQFHCELAQEARQRKDMSTVAHELATALQVNPTNIRAILQQGDFLLSMGDAEGALRTLSHIEQQNPIYLGLAAKRMIQAYEALGRISEGIAVLRAALFRHPSDDLLEILYEKTKVLYGEAAALALIRESMQLVPSEKGMMKLLESHSLESTGGEFQSDLQLMSQLVCQRTKLLPRYVCSYCGFRARLFYWQCPSCNFWETYTPRRSSITASF</sequence>
<organism evidence="7 8">
    <name type="scientific">Candidatus Pandoraea novymonadis</name>
    <dbReference type="NCBI Taxonomy" id="1808959"/>
    <lineage>
        <taxon>Bacteria</taxon>
        <taxon>Pseudomonadati</taxon>
        <taxon>Pseudomonadota</taxon>
        <taxon>Betaproteobacteria</taxon>
        <taxon>Burkholderiales</taxon>
        <taxon>Burkholderiaceae</taxon>
        <taxon>Pandoraea</taxon>
    </lineage>
</organism>
<keyword evidence="4 5" id="KW-0472">Membrane</keyword>
<comment type="function">
    <text evidence="4">Modulates cellular lipopolysaccharide (LPS) levels by regulating LpxC, which is involved in lipid A biosynthesis. May act by modulating the proteolytic activity of FtsH towards LpxC. May also coordinate assembly of proteins involved in LPS synthesis at the plasma membrane.</text>
</comment>
<keyword evidence="1 4" id="KW-0479">Metal-binding</keyword>
<name>A0ABX5FFI0_9BURK</name>
<dbReference type="InterPro" id="IPR041166">
    <property type="entry name" value="Rubredoxin_2"/>
</dbReference>
<keyword evidence="4" id="KW-0408">Iron</keyword>
<feature type="binding site" evidence="4">
    <location>
        <position position="375"/>
    </location>
    <ligand>
        <name>Fe cation</name>
        <dbReference type="ChEBI" id="CHEBI:24875"/>
    </ligand>
</feature>
<evidence type="ECO:0000256" key="1">
    <source>
        <dbReference type="ARBA" id="ARBA00022723"/>
    </source>
</evidence>
<protein>
    <recommendedName>
        <fullName evidence="4">Lipopolysaccharide assembly protein B</fullName>
    </recommendedName>
</protein>
<keyword evidence="4" id="KW-1003">Cell membrane</keyword>
<evidence type="ECO:0000313" key="8">
    <source>
        <dbReference type="Proteomes" id="UP000242660"/>
    </source>
</evidence>
<proteinExistence type="inferred from homology"/>
<keyword evidence="2 4" id="KW-0677">Repeat</keyword>
<gene>
    <name evidence="4 7" type="primary">lapB</name>
    <name evidence="7" type="ORF">BZL35_00468</name>
</gene>
<evidence type="ECO:0000256" key="2">
    <source>
        <dbReference type="ARBA" id="ARBA00022737"/>
    </source>
</evidence>
<keyword evidence="4 5" id="KW-1133">Transmembrane helix</keyword>
<dbReference type="Pfam" id="PF18073">
    <property type="entry name" value="Zn_ribbon_LapB"/>
    <property type="match status" value="1"/>
</dbReference>
<comment type="subcellular location">
    <subcellularLocation>
        <location evidence="4">Cell inner membrane</location>
        <topology evidence="4">Single-pass membrane protein</topology>
        <orientation evidence="4">Cytoplasmic side</orientation>
    </subcellularLocation>
</comment>
<accession>A0ABX5FFI0</accession>
<evidence type="ECO:0000256" key="3">
    <source>
        <dbReference type="ARBA" id="ARBA00022803"/>
    </source>
</evidence>
<feature type="topological domain" description="Cytoplasmic" evidence="4">
    <location>
        <begin position="23"/>
        <end position="392"/>
    </location>
</feature>
<dbReference type="InterPro" id="IPR011990">
    <property type="entry name" value="TPR-like_helical_dom_sf"/>
</dbReference>
<dbReference type="Gene3D" id="1.25.40.10">
    <property type="entry name" value="Tetratricopeptide repeat domain"/>
    <property type="match status" value="2"/>
</dbReference>
<keyword evidence="4 5" id="KW-0812">Transmembrane</keyword>
<dbReference type="InterPro" id="IPR051012">
    <property type="entry name" value="CellSynth/LPSAsmb/PSIAsmb"/>
</dbReference>
<dbReference type="Pfam" id="PF13432">
    <property type="entry name" value="TPR_16"/>
    <property type="match status" value="1"/>
</dbReference>
<evidence type="ECO:0000259" key="6">
    <source>
        <dbReference type="Pfam" id="PF18073"/>
    </source>
</evidence>
<dbReference type="Proteomes" id="UP000242660">
    <property type="component" value="Unassembled WGS sequence"/>
</dbReference>
<comment type="similarity">
    <text evidence="4">Belongs to the LapB family.</text>
</comment>
<keyword evidence="4" id="KW-0997">Cell inner membrane</keyword>
<evidence type="ECO:0000313" key="7">
    <source>
        <dbReference type="EMBL" id="PSB92233.1"/>
    </source>
</evidence>
<feature type="transmembrane region" description="Helical" evidence="5">
    <location>
        <begin position="6"/>
        <end position="26"/>
    </location>
</feature>
<evidence type="ECO:0000256" key="5">
    <source>
        <dbReference type="SAM" id="Phobius"/>
    </source>
</evidence>
<dbReference type="InterPro" id="IPR019734">
    <property type="entry name" value="TPR_rpt"/>
</dbReference>
<feature type="binding site" evidence="4">
    <location>
        <position position="372"/>
    </location>
    <ligand>
        <name>Fe cation</name>
        <dbReference type="ChEBI" id="CHEBI:24875"/>
    </ligand>
</feature>
<dbReference type="InterPro" id="IPR030865">
    <property type="entry name" value="LapB"/>
</dbReference>
<comment type="caution">
    <text evidence="7">The sequence shown here is derived from an EMBL/GenBank/DDBJ whole genome shotgun (WGS) entry which is preliminary data.</text>
</comment>
<evidence type="ECO:0000256" key="4">
    <source>
        <dbReference type="HAMAP-Rule" id="MF_00994"/>
    </source>
</evidence>
<dbReference type="PANTHER" id="PTHR45586:SF1">
    <property type="entry name" value="LIPOPOLYSACCHARIDE ASSEMBLY PROTEIN B"/>
    <property type="match status" value="1"/>
</dbReference>
<feature type="binding site" evidence="4">
    <location>
        <position position="358"/>
    </location>
    <ligand>
        <name>Fe cation</name>
        <dbReference type="ChEBI" id="CHEBI:24875"/>
    </ligand>
</feature>
<keyword evidence="8" id="KW-1185">Reference proteome</keyword>
<dbReference type="NCBIfam" id="NF008755">
    <property type="entry name" value="PRK11788.1-3"/>
    <property type="match status" value="1"/>
</dbReference>
<dbReference type="PANTHER" id="PTHR45586">
    <property type="entry name" value="TPR REPEAT-CONTAINING PROTEIN PA4667"/>
    <property type="match status" value="1"/>
</dbReference>
<dbReference type="SMART" id="SM00028">
    <property type="entry name" value="TPR"/>
    <property type="match status" value="5"/>
</dbReference>
<dbReference type="RefSeq" id="WP_106182494.1">
    <property type="nucleotide sequence ID" value="NZ_MUHY01000001.1"/>
</dbReference>
<feature type="binding site" evidence="4">
    <location>
        <position position="361"/>
    </location>
    <ligand>
        <name>Fe cation</name>
        <dbReference type="ChEBI" id="CHEBI:24875"/>
    </ligand>
</feature>
<reference evidence="7 8" key="1">
    <citation type="journal article" date="2017" name="Front. Microbiol.">
        <title>Genome of Ca. Pandoraea novymonadis, an Endosymbiotic Bacterium of the Trypanosomatid Novymonas esmeraldas.</title>
        <authorList>
            <person name="Kostygov A.Y."/>
            <person name="Butenko A."/>
            <person name="Nenarokova A."/>
            <person name="Tashyreva D."/>
            <person name="Flegontov P."/>
            <person name="Lukes J."/>
            <person name="Yurchenko V."/>
        </authorList>
    </citation>
    <scope>NUCLEOTIDE SEQUENCE [LARGE SCALE GENOMIC DNA]</scope>
    <source>
        <strain evidence="7 8">E262</strain>
    </source>
</reference>
<feature type="domain" description="LapB rubredoxin metal binding" evidence="6">
    <location>
        <begin position="356"/>
        <end position="380"/>
    </location>
</feature>
<dbReference type="HAMAP" id="MF_00994">
    <property type="entry name" value="LPS_assembly_LapB"/>
    <property type="match status" value="1"/>
</dbReference>
<dbReference type="EMBL" id="MUHY01000001">
    <property type="protein sequence ID" value="PSB92233.1"/>
    <property type="molecule type" value="Genomic_DNA"/>
</dbReference>
<keyword evidence="3 4" id="KW-0802">TPR repeat</keyword>
<dbReference type="SUPFAM" id="SSF48452">
    <property type="entry name" value="TPR-like"/>
    <property type="match status" value="2"/>
</dbReference>